<sequence>MSTLRQWLYGLALLGALAGLLYTQHLRLALADAATNAAQEQTARKDAAIGVLTSSLSTERQAQASLRNTQALLRQSLTDRQLQIKELKRENQELRLWADQQLPAAARSLRRRPALSGAASYRDWLSSSRALQPAGGGAQQ</sequence>
<evidence type="ECO:0000313" key="1">
    <source>
        <dbReference type="EMBL" id="SDX66313.1"/>
    </source>
</evidence>
<organism evidence="1 2">
    <name type="scientific">Pseudomonas kuykendallii</name>
    <dbReference type="NCBI Taxonomy" id="1007099"/>
    <lineage>
        <taxon>Bacteria</taxon>
        <taxon>Pseudomonadati</taxon>
        <taxon>Pseudomonadota</taxon>
        <taxon>Gammaproteobacteria</taxon>
        <taxon>Pseudomonadales</taxon>
        <taxon>Pseudomonadaceae</taxon>
        <taxon>Pseudomonas</taxon>
    </lineage>
</organism>
<proteinExistence type="predicted"/>
<name>A0A1H3DIK3_9PSED</name>
<protein>
    <submittedName>
        <fullName evidence="1">Phage lysis regulatory protein, LysB family</fullName>
    </submittedName>
</protein>
<accession>A0A1H3DIK3</accession>
<evidence type="ECO:0000313" key="2">
    <source>
        <dbReference type="Proteomes" id="UP000243778"/>
    </source>
</evidence>
<dbReference type="Proteomes" id="UP000243778">
    <property type="component" value="Unassembled WGS sequence"/>
</dbReference>
<gene>
    <name evidence="1" type="ORF">SAMN05216287_3445</name>
</gene>
<keyword evidence="2" id="KW-1185">Reference proteome</keyword>
<dbReference type="InterPro" id="IPR020000">
    <property type="entry name" value="Phage_P2_LysB"/>
</dbReference>
<reference evidence="2" key="1">
    <citation type="submission" date="2016-10" db="EMBL/GenBank/DDBJ databases">
        <authorList>
            <person name="Varghese N."/>
            <person name="Submissions S."/>
        </authorList>
    </citation>
    <scope>NUCLEOTIDE SEQUENCE [LARGE SCALE GENOMIC DNA]</scope>
    <source>
        <strain evidence="2">NRRL B-59562</strain>
    </source>
</reference>
<dbReference type="NCBIfam" id="TIGR03495">
    <property type="entry name" value="phage_LysB"/>
    <property type="match status" value="1"/>
</dbReference>
<dbReference type="EMBL" id="FNNU01000005">
    <property type="protein sequence ID" value="SDX66313.1"/>
    <property type="molecule type" value="Genomic_DNA"/>
</dbReference>
<dbReference type="OrthoDB" id="8658549at2"/>
<dbReference type="AlphaFoldDB" id="A0A1H3DIK3"/>
<dbReference type="STRING" id="1007099.SAMN05216287_3445"/>